<evidence type="ECO:0008006" key="3">
    <source>
        <dbReference type="Google" id="ProtNLM"/>
    </source>
</evidence>
<dbReference type="EMBL" id="JAACJS010000015">
    <property type="protein sequence ID" value="NCI51319.1"/>
    <property type="molecule type" value="Genomic_DNA"/>
</dbReference>
<proteinExistence type="predicted"/>
<gene>
    <name evidence="1" type="ORF">GWC95_15430</name>
</gene>
<accession>A0ABW9ZYL0</accession>
<dbReference type="RefSeq" id="WP_161819604.1">
    <property type="nucleotide sequence ID" value="NZ_JAACJS010000015.1"/>
</dbReference>
<comment type="caution">
    <text evidence="1">The sequence shown here is derived from an EMBL/GenBank/DDBJ whole genome shotgun (WGS) entry which is preliminary data.</text>
</comment>
<sequence>MANKSRFVIAENNIKAYFNNGPKKVFTKADLEEAFNTYRGTWNLPATMYLPRFIDQLKKRGVLAHEEIKFEEQGTKKDRYFSPDATPLQVALSLAPKSYLSHYTAVSMNGLTNQVPKTIYVSFEQSRKRGKDLEMEQENIDYAFSQPQRKSNNKTVYKDLNIVLHNGMYTNRVGVVAMDDLPVTSLERTLIDIAVRPNYAGGVDSVLEAYKNAIESGSLSMRKLLVYLDQMDFLYPYHQSIGFYLQRAGGEHPRLEALRKKEMKYKFYLTYEMGETDYSKEWKLYYPKGM</sequence>
<keyword evidence="2" id="KW-1185">Reference proteome</keyword>
<name>A0ABW9ZYL0_9BACT</name>
<protein>
    <recommendedName>
        <fullName evidence="3">AbiEi antitoxin C-terminal domain-containing protein</fullName>
    </recommendedName>
</protein>
<organism evidence="1 2">
    <name type="scientific">Sediminibacterium roseum</name>
    <dbReference type="NCBI Taxonomy" id="1978412"/>
    <lineage>
        <taxon>Bacteria</taxon>
        <taxon>Pseudomonadati</taxon>
        <taxon>Bacteroidota</taxon>
        <taxon>Chitinophagia</taxon>
        <taxon>Chitinophagales</taxon>
        <taxon>Chitinophagaceae</taxon>
        <taxon>Sediminibacterium</taxon>
    </lineage>
</organism>
<evidence type="ECO:0000313" key="1">
    <source>
        <dbReference type="EMBL" id="NCI51319.1"/>
    </source>
</evidence>
<evidence type="ECO:0000313" key="2">
    <source>
        <dbReference type="Proteomes" id="UP000753802"/>
    </source>
</evidence>
<dbReference type="Proteomes" id="UP000753802">
    <property type="component" value="Unassembled WGS sequence"/>
</dbReference>
<reference evidence="1 2" key="1">
    <citation type="submission" date="2020-01" db="EMBL/GenBank/DDBJ databases">
        <title>Genome analysis.</title>
        <authorList>
            <person name="Wu S."/>
            <person name="Wang G."/>
        </authorList>
    </citation>
    <scope>NUCLEOTIDE SEQUENCE [LARGE SCALE GENOMIC DNA]</scope>
    <source>
        <strain evidence="1 2">SYL130</strain>
    </source>
</reference>